<dbReference type="Proteomes" id="UP000595897">
    <property type="component" value="Chromosome"/>
</dbReference>
<gene>
    <name evidence="5" type="ORF">bsdtb5_35510</name>
</gene>
<dbReference type="KEGG" id="ahb:bsdtb5_35510"/>
<evidence type="ECO:0000256" key="1">
    <source>
        <dbReference type="ARBA" id="ARBA00022723"/>
    </source>
</evidence>
<reference evidence="5 6" key="1">
    <citation type="submission" date="2020-11" db="EMBL/GenBank/DDBJ databases">
        <title>Draft genome sequencing of a Lachnospiraceae strain isolated from anoxic soil subjected to BSD treatment.</title>
        <authorList>
            <person name="Uek A."/>
            <person name="Tonouchi A."/>
        </authorList>
    </citation>
    <scope>NUCLEOTIDE SEQUENCE [LARGE SCALE GENOMIC DNA]</scope>
    <source>
        <strain evidence="5 6">TB5</strain>
    </source>
</reference>
<dbReference type="InterPro" id="IPR029052">
    <property type="entry name" value="Metallo-depent_PP-like"/>
</dbReference>
<dbReference type="Pfam" id="PF00149">
    <property type="entry name" value="Metallophos"/>
    <property type="match status" value="1"/>
</dbReference>
<keyword evidence="2" id="KW-0378">Hydrolase</keyword>
<dbReference type="Gene3D" id="3.60.21.10">
    <property type="match status" value="1"/>
</dbReference>
<dbReference type="InterPro" id="IPR051158">
    <property type="entry name" value="Metallophosphoesterase_sf"/>
</dbReference>
<dbReference type="PANTHER" id="PTHR31302">
    <property type="entry name" value="TRANSMEMBRANE PROTEIN WITH METALLOPHOSPHOESTERASE DOMAIN-RELATED"/>
    <property type="match status" value="1"/>
</dbReference>
<dbReference type="GO" id="GO:0016020">
    <property type="term" value="C:membrane"/>
    <property type="evidence" value="ECO:0007669"/>
    <property type="project" value="GOC"/>
</dbReference>
<feature type="domain" description="Calcineurin-like phosphoesterase" evidence="4">
    <location>
        <begin position="49"/>
        <end position="220"/>
    </location>
</feature>
<name>A0A7R7IEQ2_9FIRM</name>
<keyword evidence="3" id="KW-0472">Membrane</keyword>
<keyword evidence="3" id="KW-0812">Transmembrane</keyword>
<evidence type="ECO:0000256" key="3">
    <source>
        <dbReference type="SAM" id="Phobius"/>
    </source>
</evidence>
<evidence type="ECO:0000256" key="2">
    <source>
        <dbReference type="ARBA" id="ARBA00022801"/>
    </source>
</evidence>
<evidence type="ECO:0000313" key="5">
    <source>
        <dbReference type="EMBL" id="BCN32256.1"/>
    </source>
</evidence>
<accession>A0A7R7IEQ2</accession>
<feature type="transmembrane region" description="Helical" evidence="3">
    <location>
        <begin position="7"/>
        <end position="24"/>
    </location>
</feature>
<dbReference type="RefSeq" id="WP_330611753.1">
    <property type="nucleotide sequence ID" value="NZ_AP024169.1"/>
</dbReference>
<protein>
    <submittedName>
        <fullName evidence="5">Phosphoesterase</fullName>
    </submittedName>
</protein>
<dbReference type="EMBL" id="AP024169">
    <property type="protein sequence ID" value="BCN32256.1"/>
    <property type="molecule type" value="Genomic_DNA"/>
</dbReference>
<dbReference type="CDD" id="cd07385">
    <property type="entry name" value="MPP_YkuE_C"/>
    <property type="match status" value="1"/>
</dbReference>
<dbReference type="InterPro" id="IPR004843">
    <property type="entry name" value="Calcineurin-like_PHP"/>
</dbReference>
<dbReference type="GO" id="GO:0008758">
    <property type="term" value="F:UDP-2,3-diacylglucosamine hydrolase activity"/>
    <property type="evidence" value="ECO:0007669"/>
    <property type="project" value="TreeGrafter"/>
</dbReference>
<evidence type="ECO:0000313" key="6">
    <source>
        <dbReference type="Proteomes" id="UP000595897"/>
    </source>
</evidence>
<sequence>MSKRVRRISLLIILLMGIPLFLIWQNNDIVITKFTYRSSKIGRDFDGYKIAQISDLHNKQFGNKQKRLIEHLRGIHPDLIVVTGDIIDANRTNVDITMEFIRGAMKIAPIYYVSGNHEAWSGRYNELLDKLIKEGVIIMDDKSIEIQKNDTKIYLIGLSDPDFLSNNIQNQDRKKQIDQKLKKLALHENELQILLSHRPELIQIYAKNNIDIAFTGHAHGGQFRIPYISGLYAPNQGFFPKYSSGAYKMSKTTMFVSRGLGNSKIPFRIFNRPEIIVLNLEKEK</sequence>
<dbReference type="AlphaFoldDB" id="A0A7R7IEQ2"/>
<dbReference type="SUPFAM" id="SSF56300">
    <property type="entry name" value="Metallo-dependent phosphatases"/>
    <property type="match status" value="1"/>
</dbReference>
<dbReference type="PANTHER" id="PTHR31302:SF31">
    <property type="entry name" value="PHOSPHODIESTERASE YAEI"/>
    <property type="match status" value="1"/>
</dbReference>
<proteinExistence type="predicted"/>
<keyword evidence="6" id="KW-1185">Reference proteome</keyword>
<evidence type="ECO:0000259" key="4">
    <source>
        <dbReference type="Pfam" id="PF00149"/>
    </source>
</evidence>
<dbReference type="GO" id="GO:0046872">
    <property type="term" value="F:metal ion binding"/>
    <property type="evidence" value="ECO:0007669"/>
    <property type="project" value="UniProtKB-KW"/>
</dbReference>
<keyword evidence="3" id="KW-1133">Transmembrane helix</keyword>
<dbReference type="GO" id="GO:0009245">
    <property type="term" value="P:lipid A biosynthetic process"/>
    <property type="evidence" value="ECO:0007669"/>
    <property type="project" value="TreeGrafter"/>
</dbReference>
<keyword evidence="1" id="KW-0479">Metal-binding</keyword>
<organism evidence="5 6">
    <name type="scientific">Anaeromicropila herbilytica</name>
    <dbReference type="NCBI Taxonomy" id="2785025"/>
    <lineage>
        <taxon>Bacteria</taxon>
        <taxon>Bacillati</taxon>
        <taxon>Bacillota</taxon>
        <taxon>Clostridia</taxon>
        <taxon>Lachnospirales</taxon>
        <taxon>Lachnospiraceae</taxon>
        <taxon>Anaeromicropila</taxon>
    </lineage>
</organism>